<keyword evidence="12" id="KW-0677">Repeat</keyword>
<comment type="similarity">
    <text evidence="5">Belongs to the CutC family.</text>
</comment>
<dbReference type="HAMAP" id="MF_00795">
    <property type="entry name" value="CutC"/>
    <property type="match status" value="1"/>
</dbReference>
<organism evidence="24 25">
    <name type="scientific">Betta splendens</name>
    <name type="common">Siamese fighting fish</name>
    <dbReference type="NCBI Taxonomy" id="158456"/>
    <lineage>
        <taxon>Eukaryota</taxon>
        <taxon>Metazoa</taxon>
        <taxon>Chordata</taxon>
        <taxon>Craniata</taxon>
        <taxon>Vertebrata</taxon>
        <taxon>Euteleostomi</taxon>
        <taxon>Actinopterygii</taxon>
        <taxon>Neopterygii</taxon>
        <taxon>Teleostei</taxon>
        <taxon>Neoteleostei</taxon>
        <taxon>Acanthomorphata</taxon>
        <taxon>Anabantaria</taxon>
        <taxon>Anabantiformes</taxon>
        <taxon>Anabantoidei</taxon>
        <taxon>Osphronemidae</taxon>
        <taxon>Betta</taxon>
    </lineage>
</organism>
<dbReference type="AlphaFoldDB" id="A0A9W2XA10"/>
<dbReference type="KEGG" id="bspl:114841874"/>
<dbReference type="GO" id="GO:0005267">
    <property type="term" value="F:potassium channel activity"/>
    <property type="evidence" value="ECO:0007669"/>
    <property type="project" value="UniProtKB-KW"/>
</dbReference>
<evidence type="ECO:0000256" key="6">
    <source>
        <dbReference type="ARBA" id="ARBA00011881"/>
    </source>
</evidence>
<protein>
    <recommendedName>
        <fullName evidence="7">Copper homeostasis protein cutC homolog</fullName>
    </recommendedName>
</protein>
<evidence type="ECO:0000256" key="21">
    <source>
        <dbReference type="ARBA" id="ARBA00055012"/>
    </source>
</evidence>
<dbReference type="OrthoDB" id="191686at2759"/>
<evidence type="ECO:0000256" key="17">
    <source>
        <dbReference type="ARBA" id="ARBA00023065"/>
    </source>
</evidence>
<evidence type="ECO:0000256" key="5">
    <source>
        <dbReference type="ARBA" id="ARBA00007768"/>
    </source>
</evidence>
<keyword evidence="15" id="KW-0851">Voltage-gated channel</keyword>
<evidence type="ECO:0000256" key="19">
    <source>
        <dbReference type="ARBA" id="ARBA00023242"/>
    </source>
</evidence>
<evidence type="ECO:0000256" key="14">
    <source>
        <dbReference type="ARBA" id="ARBA00022837"/>
    </source>
</evidence>
<evidence type="ECO:0000256" key="11">
    <source>
        <dbReference type="ARBA" id="ARBA00022723"/>
    </source>
</evidence>
<keyword evidence="20" id="KW-0407">Ion channel</keyword>
<evidence type="ECO:0000256" key="7">
    <source>
        <dbReference type="ARBA" id="ARBA00019014"/>
    </source>
</evidence>
<keyword evidence="13" id="KW-0630">Potassium</keyword>
<dbReference type="GO" id="GO:0034702">
    <property type="term" value="C:monoatomic ion channel complex"/>
    <property type="evidence" value="ECO:0007669"/>
    <property type="project" value="UniProtKB-KW"/>
</dbReference>
<evidence type="ECO:0000256" key="20">
    <source>
        <dbReference type="ARBA" id="ARBA00023303"/>
    </source>
</evidence>
<dbReference type="Pfam" id="PF03932">
    <property type="entry name" value="CutC"/>
    <property type="match status" value="1"/>
</dbReference>
<evidence type="ECO:0000256" key="8">
    <source>
        <dbReference type="ARBA" id="ARBA00022448"/>
    </source>
</evidence>
<evidence type="ECO:0000256" key="22">
    <source>
        <dbReference type="SAM" id="MobiDB-lite"/>
    </source>
</evidence>
<evidence type="ECO:0000313" key="25">
    <source>
        <dbReference type="RefSeq" id="XP_055358522.1"/>
    </source>
</evidence>
<evidence type="ECO:0000256" key="2">
    <source>
        <dbReference type="ARBA" id="ARBA00004236"/>
    </source>
</evidence>
<comment type="function">
    <text evidence="21">May play a role in copper homeostasis. Can bind one Cu(1+) per subunit.</text>
</comment>
<gene>
    <name evidence="25" type="primary">LOC114841874</name>
</gene>
<feature type="compositionally biased region" description="Basic and acidic residues" evidence="22">
    <location>
        <begin position="1"/>
        <end position="17"/>
    </location>
</feature>
<dbReference type="Proteomes" id="UP000515150">
    <property type="component" value="Chromosome 15"/>
</dbReference>
<reference evidence="25" key="1">
    <citation type="submission" date="2025-08" db="UniProtKB">
        <authorList>
            <consortium name="RefSeq"/>
        </authorList>
    </citation>
    <scope>IDENTIFICATION</scope>
</reference>
<dbReference type="PRINTS" id="PR00450">
    <property type="entry name" value="RECOVERIN"/>
</dbReference>
<evidence type="ECO:0000256" key="13">
    <source>
        <dbReference type="ARBA" id="ARBA00022826"/>
    </source>
</evidence>
<evidence type="ECO:0000256" key="10">
    <source>
        <dbReference type="ARBA" id="ARBA00022490"/>
    </source>
</evidence>
<proteinExistence type="inferred from homology"/>
<keyword evidence="17" id="KW-0406">Ion transport</keyword>
<dbReference type="PROSITE" id="PS50222">
    <property type="entry name" value="EF_HAND_2"/>
    <property type="match status" value="3"/>
</dbReference>
<dbReference type="GO" id="GO:0005737">
    <property type="term" value="C:cytoplasm"/>
    <property type="evidence" value="ECO:0007669"/>
    <property type="project" value="UniProtKB-SubCell"/>
</dbReference>
<keyword evidence="11" id="KW-0479">Metal-binding</keyword>
<feature type="region of interest" description="Disordered" evidence="22">
    <location>
        <begin position="1"/>
        <end position="33"/>
    </location>
</feature>
<dbReference type="PROSITE" id="PS00018">
    <property type="entry name" value="EF_HAND_1"/>
    <property type="match status" value="3"/>
</dbReference>
<evidence type="ECO:0000256" key="3">
    <source>
        <dbReference type="ARBA" id="ARBA00004496"/>
    </source>
</evidence>
<dbReference type="InterPro" id="IPR002048">
    <property type="entry name" value="EF_hand_dom"/>
</dbReference>
<dbReference type="GO" id="GO:0005886">
    <property type="term" value="C:plasma membrane"/>
    <property type="evidence" value="ECO:0007669"/>
    <property type="project" value="UniProtKB-SubCell"/>
</dbReference>
<dbReference type="Gene3D" id="3.20.20.380">
    <property type="entry name" value="Copper homeostasis (CutC) domain"/>
    <property type="match status" value="1"/>
</dbReference>
<accession>A0A9W2XA10</accession>
<keyword evidence="18" id="KW-0472">Membrane</keyword>
<keyword evidence="10" id="KW-0963">Cytoplasm</keyword>
<evidence type="ECO:0000256" key="16">
    <source>
        <dbReference type="ARBA" id="ARBA00023008"/>
    </source>
</evidence>
<dbReference type="FunFam" id="1.10.238.10:FF:000043">
    <property type="entry name" value="Kv channel-interacting protein 1 isoform 2"/>
    <property type="match status" value="1"/>
</dbReference>
<keyword evidence="14" id="KW-0106">Calcium</keyword>
<dbReference type="InterPro" id="IPR011992">
    <property type="entry name" value="EF-hand-dom_pair"/>
</dbReference>
<sequence>MKAKNRDQSLSDSRELDGSYDQLTGNPSTSQSKKTIKQRFLKLLPCCKPSAAPSISQSNVEDDFELSTVCHRPESMDKLQEQTKFTKKELQVLYRGFKNECPSGVVNEEKFQTIYSQFFPQGDSSMYAHFLFEAFDTDKNGSVSFEDFVFGLSIILRGTINDRLNWAFNLYDLNKDGCITKEEMLDIMKSIYDMMGKYTYPTMEDDAPREHVESFFQKMDRNKDGVVTIEEFIESCKKDENIMQSMQLFDNVAAESTLSRDWHSRVAGQNQDCHGMAEGFLMEVCVDSVESAINAERGGAGRLELCSSLMEGGLTPSLGLLQVVKQYVKIPIYVMIRPRGGDFLYSDQEVEVMRKDIELMKSHGADGLVLGALTEDGRVDAELCMELLAAARPLPVTFHRAFDMVHDPVVALETLVSLGFHRVLTSGCDSSALEGLPLIKRVIDQAKGRIIIMPGGGITERNLQRILEGSAAQEFHCSARSSRDSAMKFRNTGVMMGAAFSAPEFGLKVADVSKVRTLNAIAKNIL</sequence>
<dbReference type="Pfam" id="PF13499">
    <property type="entry name" value="EF-hand_7"/>
    <property type="match status" value="1"/>
</dbReference>
<dbReference type="PANTHER" id="PTHR12598:SF0">
    <property type="entry name" value="COPPER HOMEOSTASIS PROTEIN CUTC HOMOLOG"/>
    <property type="match status" value="1"/>
</dbReference>
<dbReference type="SUPFAM" id="SSF110395">
    <property type="entry name" value="CutC-like"/>
    <property type="match status" value="1"/>
</dbReference>
<keyword evidence="24" id="KW-1185">Reference proteome</keyword>
<dbReference type="FunFam" id="3.20.20.380:FF:000002">
    <property type="entry name" value="copper homeostasis protein cutC homolog"/>
    <property type="match status" value="1"/>
</dbReference>
<evidence type="ECO:0000256" key="1">
    <source>
        <dbReference type="ARBA" id="ARBA00004123"/>
    </source>
</evidence>
<evidence type="ECO:0000259" key="23">
    <source>
        <dbReference type="PROSITE" id="PS50222"/>
    </source>
</evidence>
<evidence type="ECO:0000256" key="18">
    <source>
        <dbReference type="ARBA" id="ARBA00023136"/>
    </source>
</evidence>
<evidence type="ECO:0000256" key="12">
    <source>
        <dbReference type="ARBA" id="ARBA00022737"/>
    </source>
</evidence>
<feature type="domain" description="EF-hand" evidence="23">
    <location>
        <begin position="123"/>
        <end position="158"/>
    </location>
</feature>
<feature type="domain" description="EF-hand" evidence="23">
    <location>
        <begin position="159"/>
        <end position="194"/>
    </location>
</feature>
<dbReference type="InterPro" id="IPR018247">
    <property type="entry name" value="EF_Hand_1_Ca_BS"/>
</dbReference>
<dbReference type="RefSeq" id="XP_055358522.1">
    <property type="nucleotide sequence ID" value="XM_055502547.1"/>
</dbReference>
<dbReference type="SUPFAM" id="SSF47473">
    <property type="entry name" value="EF-hand"/>
    <property type="match status" value="1"/>
</dbReference>
<comment type="similarity">
    <text evidence="4">Belongs to the recoverin family.</text>
</comment>
<dbReference type="Gene3D" id="1.10.238.10">
    <property type="entry name" value="EF-hand"/>
    <property type="match status" value="1"/>
</dbReference>
<keyword evidence="8" id="KW-0813">Transport</keyword>
<comment type="subcellular location">
    <subcellularLocation>
        <location evidence="2">Cell membrane</location>
    </subcellularLocation>
    <subcellularLocation>
        <location evidence="3">Cytoplasm</location>
    </subcellularLocation>
    <subcellularLocation>
        <location evidence="1">Nucleus</location>
    </subcellularLocation>
</comment>
<dbReference type="GO" id="GO:0005509">
    <property type="term" value="F:calcium ion binding"/>
    <property type="evidence" value="ECO:0007669"/>
    <property type="project" value="InterPro"/>
</dbReference>
<dbReference type="GO" id="GO:0005507">
    <property type="term" value="F:copper ion binding"/>
    <property type="evidence" value="ECO:0007669"/>
    <property type="project" value="TreeGrafter"/>
</dbReference>
<dbReference type="InterPro" id="IPR036822">
    <property type="entry name" value="CutC-like_dom_sf"/>
</dbReference>
<dbReference type="InterPro" id="IPR005627">
    <property type="entry name" value="CutC-like"/>
</dbReference>
<comment type="subunit">
    <text evidence="6">Homotetramer.</text>
</comment>
<dbReference type="GeneID" id="114841874"/>
<evidence type="ECO:0000256" key="9">
    <source>
        <dbReference type="ARBA" id="ARBA00022475"/>
    </source>
</evidence>
<keyword evidence="13" id="KW-0633">Potassium transport</keyword>
<dbReference type="SMART" id="SM00054">
    <property type="entry name" value="EFh"/>
    <property type="match status" value="3"/>
</dbReference>
<feature type="compositionally biased region" description="Polar residues" evidence="22">
    <location>
        <begin position="21"/>
        <end position="33"/>
    </location>
</feature>
<keyword evidence="13" id="KW-0631">Potassium channel</keyword>
<dbReference type="PANTHER" id="PTHR12598">
    <property type="entry name" value="COPPER HOMEOSTASIS PROTEIN CUTC"/>
    <property type="match status" value="1"/>
</dbReference>
<keyword evidence="16" id="KW-0186">Copper</keyword>
<dbReference type="CDD" id="cd00051">
    <property type="entry name" value="EFh"/>
    <property type="match status" value="2"/>
</dbReference>
<dbReference type="Pfam" id="PF13833">
    <property type="entry name" value="EF-hand_8"/>
    <property type="match status" value="1"/>
</dbReference>
<feature type="domain" description="EF-hand" evidence="23">
    <location>
        <begin position="207"/>
        <end position="242"/>
    </location>
</feature>
<keyword evidence="19" id="KW-0539">Nucleus</keyword>
<keyword evidence="9" id="KW-1003">Cell membrane</keyword>
<evidence type="ECO:0000256" key="15">
    <source>
        <dbReference type="ARBA" id="ARBA00022882"/>
    </source>
</evidence>
<name>A0A9W2XA10_BETSP</name>
<dbReference type="GO" id="GO:0005634">
    <property type="term" value="C:nucleus"/>
    <property type="evidence" value="ECO:0007669"/>
    <property type="project" value="UniProtKB-SubCell"/>
</dbReference>
<evidence type="ECO:0000313" key="24">
    <source>
        <dbReference type="Proteomes" id="UP000515150"/>
    </source>
</evidence>
<evidence type="ECO:0000256" key="4">
    <source>
        <dbReference type="ARBA" id="ARBA00006049"/>
    </source>
</evidence>